<accession>A0A9W6CVZ1</accession>
<keyword evidence="4" id="KW-1185">Reference proteome</keyword>
<gene>
    <name evidence="3" type="ORF">DAMNIGENAA_09870</name>
</gene>
<protein>
    <recommendedName>
        <fullName evidence="2">Anti-sigma-28 factor FlgM C-terminal domain-containing protein</fullName>
    </recommendedName>
</protein>
<feature type="compositionally biased region" description="Basic and acidic residues" evidence="1">
    <location>
        <begin position="62"/>
        <end position="72"/>
    </location>
</feature>
<organism evidence="3 4">
    <name type="scientific">Desulforhabdus amnigena</name>
    <dbReference type="NCBI Taxonomy" id="40218"/>
    <lineage>
        <taxon>Bacteria</taxon>
        <taxon>Pseudomonadati</taxon>
        <taxon>Thermodesulfobacteriota</taxon>
        <taxon>Syntrophobacteria</taxon>
        <taxon>Syntrophobacterales</taxon>
        <taxon>Syntrophobacteraceae</taxon>
        <taxon>Desulforhabdus</taxon>
    </lineage>
</organism>
<dbReference type="InterPro" id="IPR031316">
    <property type="entry name" value="FlgM_C"/>
</dbReference>
<comment type="caution">
    <text evidence="3">The sequence shown here is derived from an EMBL/GenBank/DDBJ whole genome shotgun (WGS) entry which is preliminary data.</text>
</comment>
<dbReference type="Pfam" id="PF04316">
    <property type="entry name" value="FlgM"/>
    <property type="match status" value="1"/>
</dbReference>
<evidence type="ECO:0000313" key="4">
    <source>
        <dbReference type="Proteomes" id="UP001144372"/>
    </source>
</evidence>
<dbReference type="SUPFAM" id="SSF101498">
    <property type="entry name" value="Anti-sigma factor FlgM"/>
    <property type="match status" value="1"/>
</dbReference>
<reference evidence="3" key="1">
    <citation type="submission" date="2022-12" db="EMBL/GenBank/DDBJ databases">
        <title>Reference genome sequencing for broad-spectrum identification of bacterial and archaeal isolates by mass spectrometry.</title>
        <authorList>
            <person name="Sekiguchi Y."/>
            <person name="Tourlousse D.M."/>
        </authorList>
    </citation>
    <scope>NUCLEOTIDE SEQUENCE</scope>
    <source>
        <strain evidence="3">ASRB1</strain>
    </source>
</reference>
<sequence>MGQKGKKFLPFRANLLHTVSGKASIIARILKKELKRLYNMDIKQLNTYSAPHIERPQETFLRNKLEDNESENKTPMVTQDRVELSDKYQEMNRLTKVSMDREEIRTEVVDHYRNLLKNDAYSIDAEKIAEKMISELF</sequence>
<dbReference type="EMBL" id="BSDR01000001">
    <property type="protein sequence ID" value="GLI33554.1"/>
    <property type="molecule type" value="Genomic_DNA"/>
</dbReference>
<name>A0A9W6CVZ1_9BACT</name>
<dbReference type="AlphaFoldDB" id="A0A9W6CVZ1"/>
<feature type="domain" description="Anti-sigma-28 factor FlgM C-terminal" evidence="2">
    <location>
        <begin position="80"/>
        <end position="133"/>
    </location>
</feature>
<proteinExistence type="predicted"/>
<dbReference type="Proteomes" id="UP001144372">
    <property type="component" value="Unassembled WGS sequence"/>
</dbReference>
<evidence type="ECO:0000256" key="1">
    <source>
        <dbReference type="SAM" id="MobiDB-lite"/>
    </source>
</evidence>
<feature type="region of interest" description="Disordered" evidence="1">
    <location>
        <begin position="62"/>
        <end position="81"/>
    </location>
</feature>
<dbReference type="InterPro" id="IPR035890">
    <property type="entry name" value="Anti-sigma-28_factor_FlgM_sf"/>
</dbReference>
<dbReference type="RefSeq" id="WP_281792613.1">
    <property type="nucleotide sequence ID" value="NZ_BSDR01000001.1"/>
</dbReference>
<evidence type="ECO:0000259" key="2">
    <source>
        <dbReference type="Pfam" id="PF04316"/>
    </source>
</evidence>
<evidence type="ECO:0000313" key="3">
    <source>
        <dbReference type="EMBL" id="GLI33554.1"/>
    </source>
</evidence>